<organism evidence="2 3">
    <name type="scientific">Gracilimonas sediminicola</name>
    <dbReference type="NCBI Taxonomy" id="2952158"/>
    <lineage>
        <taxon>Bacteria</taxon>
        <taxon>Pseudomonadati</taxon>
        <taxon>Balneolota</taxon>
        <taxon>Balneolia</taxon>
        <taxon>Balneolales</taxon>
        <taxon>Balneolaceae</taxon>
        <taxon>Gracilimonas</taxon>
    </lineage>
</organism>
<dbReference type="Proteomes" id="UP001139125">
    <property type="component" value="Unassembled WGS sequence"/>
</dbReference>
<feature type="signal peptide" evidence="1">
    <location>
        <begin position="1"/>
        <end position="20"/>
    </location>
</feature>
<evidence type="ECO:0000256" key="1">
    <source>
        <dbReference type="SAM" id="SignalP"/>
    </source>
</evidence>
<comment type="caution">
    <text evidence="2">The sequence shown here is derived from an EMBL/GenBank/DDBJ whole genome shotgun (WGS) entry which is preliminary data.</text>
</comment>
<dbReference type="RefSeq" id="WP_255132612.1">
    <property type="nucleotide sequence ID" value="NZ_JANDBC010000001.1"/>
</dbReference>
<proteinExistence type="predicted"/>
<dbReference type="AlphaFoldDB" id="A0A9X2RFP1"/>
<dbReference type="EMBL" id="JANDBC010000001">
    <property type="protein sequence ID" value="MCP9290489.1"/>
    <property type="molecule type" value="Genomic_DNA"/>
</dbReference>
<sequence>MKNLVYIVLMGLLAASCASSDKKSAPNNQAASDVQPTAALQDSLVTQAFSAAADTVGLTKVTGQLNYTGNEPFTRPALFVSGSEAYVLIGDQTFMSETFNELNGKRVTIYGKMKKSKNAAELEVHYYKLSEQ</sequence>
<gene>
    <name evidence="2" type="ORF">NM125_02700</name>
</gene>
<accession>A0A9X2RFP1</accession>
<keyword evidence="3" id="KW-1185">Reference proteome</keyword>
<keyword evidence="1" id="KW-0732">Signal</keyword>
<protein>
    <recommendedName>
        <fullName evidence="4">tRNA_anti-like</fullName>
    </recommendedName>
</protein>
<feature type="chain" id="PRO_5040736024" description="tRNA_anti-like" evidence="1">
    <location>
        <begin position="21"/>
        <end position="132"/>
    </location>
</feature>
<evidence type="ECO:0008006" key="4">
    <source>
        <dbReference type="Google" id="ProtNLM"/>
    </source>
</evidence>
<evidence type="ECO:0000313" key="3">
    <source>
        <dbReference type="Proteomes" id="UP001139125"/>
    </source>
</evidence>
<name>A0A9X2RFP1_9BACT</name>
<dbReference type="PROSITE" id="PS51257">
    <property type="entry name" value="PROKAR_LIPOPROTEIN"/>
    <property type="match status" value="1"/>
</dbReference>
<evidence type="ECO:0000313" key="2">
    <source>
        <dbReference type="EMBL" id="MCP9290489.1"/>
    </source>
</evidence>
<reference evidence="2" key="1">
    <citation type="submission" date="2022-06" db="EMBL/GenBank/DDBJ databases">
        <title>Gracilimonas sp. CAU 1638 isolated from sea sediment.</title>
        <authorList>
            <person name="Kim W."/>
        </authorList>
    </citation>
    <scope>NUCLEOTIDE SEQUENCE</scope>
    <source>
        <strain evidence="2">CAU 1638</strain>
    </source>
</reference>